<accession>A0AAV2BKQ8</accession>
<name>A0AAV2BKQ8_9ARAC</name>
<dbReference type="PROSITE" id="PS51340">
    <property type="entry name" value="MOSC"/>
    <property type="match status" value="1"/>
</dbReference>
<dbReference type="AlphaFoldDB" id="A0AAV2BKQ8"/>
<evidence type="ECO:0000313" key="3">
    <source>
        <dbReference type="EMBL" id="CAL1296797.1"/>
    </source>
</evidence>
<dbReference type="SUPFAM" id="SSF141673">
    <property type="entry name" value="MOSC N-terminal domain-like"/>
    <property type="match status" value="1"/>
</dbReference>
<dbReference type="InterPro" id="IPR011037">
    <property type="entry name" value="Pyrv_Knase-like_insert_dom_sf"/>
</dbReference>
<evidence type="ECO:0000313" key="4">
    <source>
        <dbReference type="Proteomes" id="UP001497382"/>
    </source>
</evidence>
<dbReference type="GO" id="GO:0030170">
    <property type="term" value="F:pyridoxal phosphate binding"/>
    <property type="evidence" value="ECO:0007669"/>
    <property type="project" value="InterPro"/>
</dbReference>
<dbReference type="GO" id="GO:0003824">
    <property type="term" value="F:catalytic activity"/>
    <property type="evidence" value="ECO:0007669"/>
    <property type="project" value="InterPro"/>
</dbReference>
<keyword evidence="1" id="KW-1133">Transmembrane helix</keyword>
<reference evidence="3 4" key="1">
    <citation type="submission" date="2024-04" db="EMBL/GenBank/DDBJ databases">
        <authorList>
            <person name="Rising A."/>
            <person name="Reimegard J."/>
            <person name="Sonavane S."/>
            <person name="Akerstrom W."/>
            <person name="Nylinder S."/>
            <person name="Hedman E."/>
            <person name="Kallberg Y."/>
        </authorList>
    </citation>
    <scope>NUCLEOTIDE SEQUENCE [LARGE SCALE GENOMIC DNA]</scope>
</reference>
<keyword evidence="4" id="KW-1185">Reference proteome</keyword>
<dbReference type="PANTHER" id="PTHR14237:SF19">
    <property type="entry name" value="MITOCHONDRIAL AMIDOXIME REDUCING COMPONENT 1"/>
    <property type="match status" value="1"/>
</dbReference>
<dbReference type="Proteomes" id="UP001497382">
    <property type="component" value="Unassembled WGS sequence"/>
</dbReference>
<keyword evidence="1" id="KW-0812">Transmembrane</keyword>
<proteinExistence type="predicted"/>
<dbReference type="SUPFAM" id="SSF50800">
    <property type="entry name" value="PK beta-barrel domain-like"/>
    <property type="match status" value="1"/>
</dbReference>
<dbReference type="Pfam" id="PF03476">
    <property type="entry name" value="MOSC_N"/>
    <property type="match status" value="1"/>
</dbReference>
<organism evidence="3 4">
    <name type="scientific">Larinioides sclopetarius</name>
    <dbReference type="NCBI Taxonomy" id="280406"/>
    <lineage>
        <taxon>Eukaryota</taxon>
        <taxon>Metazoa</taxon>
        <taxon>Ecdysozoa</taxon>
        <taxon>Arthropoda</taxon>
        <taxon>Chelicerata</taxon>
        <taxon>Arachnida</taxon>
        <taxon>Araneae</taxon>
        <taxon>Araneomorphae</taxon>
        <taxon>Entelegynae</taxon>
        <taxon>Araneoidea</taxon>
        <taxon>Araneidae</taxon>
        <taxon>Larinioides</taxon>
    </lineage>
</organism>
<comment type="caution">
    <text evidence="3">The sequence shown here is derived from an EMBL/GenBank/DDBJ whole genome shotgun (WGS) entry which is preliminary data.</text>
</comment>
<feature type="transmembrane region" description="Helical" evidence="1">
    <location>
        <begin position="6"/>
        <end position="29"/>
    </location>
</feature>
<keyword evidence="1" id="KW-0472">Membrane</keyword>
<sequence length="343" mass="37850">MTQNWNSLWIAAAMTISAVGVASVAGLIWKKKKRSLAKVGTVSKLHFFPVKGLKSIEVNKGKCTELGFEVNGLLDRSFMLIDSEGVLLSQKKAPTLALLTVRIDDKTLTISTPSGEKLKVEIKDSVSADDKIVPCRIVNDLTKAVDCGDEAASFFQSYLNNPGVRLLRYFPKMIEREYSPTGTKRPFDLELRKENPHLAFQNYTAFHLVSKPSVDDLNSKLQDKEVSDLNFRPNIVVDGCKPFEEDSWNYIKFSSGSLLCNLLLFKRCLITTNDPDTGVLNVKEPLATLRTYRIPTEPEIIRKCGALPCIGIGCGLCKSGDIAVGDDVYADVGPQPKMTGNKV</sequence>
<dbReference type="EMBL" id="CAXIEN010000404">
    <property type="protein sequence ID" value="CAL1296797.1"/>
    <property type="molecule type" value="Genomic_DNA"/>
</dbReference>
<gene>
    <name evidence="3" type="ORF">LARSCL_LOCUS19934</name>
</gene>
<dbReference type="Pfam" id="PF03473">
    <property type="entry name" value="MOSC"/>
    <property type="match status" value="1"/>
</dbReference>
<evidence type="ECO:0000256" key="1">
    <source>
        <dbReference type="SAM" id="Phobius"/>
    </source>
</evidence>
<dbReference type="InterPro" id="IPR005302">
    <property type="entry name" value="MoCF_Sase_C"/>
</dbReference>
<dbReference type="PANTHER" id="PTHR14237">
    <property type="entry name" value="MOLYBDOPTERIN COFACTOR SULFURASE MOSC"/>
    <property type="match status" value="1"/>
</dbReference>
<protein>
    <recommendedName>
        <fullName evidence="2">MOSC domain-containing protein</fullName>
    </recommendedName>
</protein>
<dbReference type="GO" id="GO:0030151">
    <property type="term" value="F:molybdenum ion binding"/>
    <property type="evidence" value="ECO:0007669"/>
    <property type="project" value="InterPro"/>
</dbReference>
<dbReference type="InterPro" id="IPR005303">
    <property type="entry name" value="MOCOS_middle"/>
</dbReference>
<feature type="domain" description="MOSC" evidence="2">
    <location>
        <begin position="179"/>
        <end position="331"/>
    </location>
</feature>
<evidence type="ECO:0000259" key="2">
    <source>
        <dbReference type="PROSITE" id="PS51340"/>
    </source>
</evidence>